<name>A0AAN6ZBZ2_9PEZI</name>
<dbReference type="PROSITE" id="PS50103">
    <property type="entry name" value="ZF_C3H1"/>
    <property type="match status" value="2"/>
</dbReference>
<dbReference type="InterPro" id="IPR057683">
    <property type="entry name" value="DUF7923"/>
</dbReference>
<reference evidence="5" key="1">
    <citation type="journal article" date="2023" name="Mol. Phylogenet. Evol.">
        <title>Genome-scale phylogeny and comparative genomics of the fungal order Sordariales.</title>
        <authorList>
            <person name="Hensen N."/>
            <person name="Bonometti L."/>
            <person name="Westerberg I."/>
            <person name="Brannstrom I.O."/>
            <person name="Guillou S."/>
            <person name="Cros-Aarteil S."/>
            <person name="Calhoun S."/>
            <person name="Haridas S."/>
            <person name="Kuo A."/>
            <person name="Mondo S."/>
            <person name="Pangilinan J."/>
            <person name="Riley R."/>
            <person name="LaButti K."/>
            <person name="Andreopoulos B."/>
            <person name="Lipzen A."/>
            <person name="Chen C."/>
            <person name="Yan M."/>
            <person name="Daum C."/>
            <person name="Ng V."/>
            <person name="Clum A."/>
            <person name="Steindorff A."/>
            <person name="Ohm R.A."/>
            <person name="Martin F."/>
            <person name="Silar P."/>
            <person name="Natvig D.O."/>
            <person name="Lalanne C."/>
            <person name="Gautier V."/>
            <person name="Ament-Velasquez S.L."/>
            <person name="Kruys A."/>
            <person name="Hutchinson M.I."/>
            <person name="Powell A.J."/>
            <person name="Barry K."/>
            <person name="Miller A.N."/>
            <person name="Grigoriev I.V."/>
            <person name="Debuchy R."/>
            <person name="Gladieux P."/>
            <person name="Hiltunen Thoren M."/>
            <person name="Johannesson H."/>
        </authorList>
    </citation>
    <scope>NUCLEOTIDE SEQUENCE</scope>
    <source>
        <strain evidence="5">CBS 123565</strain>
    </source>
</reference>
<dbReference type="InterPro" id="IPR057654">
    <property type="entry name" value="Znf-CCCH_tandem"/>
</dbReference>
<dbReference type="Pfam" id="PF25540">
    <property type="entry name" value="DUF7923"/>
    <property type="match status" value="1"/>
</dbReference>
<evidence type="ECO:0000259" key="4">
    <source>
        <dbReference type="PROSITE" id="PS50103"/>
    </source>
</evidence>
<dbReference type="InterPro" id="IPR000571">
    <property type="entry name" value="Znf_CCCH"/>
</dbReference>
<keyword evidence="1" id="KW-0863">Zinc-finger</keyword>
<dbReference type="EMBL" id="MU853416">
    <property type="protein sequence ID" value="KAK4132667.1"/>
    <property type="molecule type" value="Genomic_DNA"/>
</dbReference>
<feature type="region of interest" description="Disordered" evidence="3">
    <location>
        <begin position="254"/>
        <end position="286"/>
    </location>
</feature>
<dbReference type="PANTHER" id="PTHR37543">
    <property type="entry name" value="CCCH ZINC FINGER DNA BINDING PROTEIN (AFU_ORTHOLOGUE AFUA_5G12760)"/>
    <property type="match status" value="1"/>
</dbReference>
<evidence type="ECO:0000256" key="2">
    <source>
        <dbReference type="SAM" id="Coils"/>
    </source>
</evidence>
<keyword evidence="1" id="KW-0479">Metal-binding</keyword>
<sequence>MLNDQEINRAAAQLADYRRSDALSRILDHYAVLIDDYKRLKSDYEEERESREKYKQMAKDQERNPFVLFLVDGDGYVFNESLVAKRGEGGSIAAQLLNDEINASLRKKGLEHCQVMVRVYANVAGLSKALAKTGLVGGESRSLSPFIASFNRSYGLTEFVDAGDLKENADFKLRALLRLYADNTQCKHIYFAACHDVGYISELMPFSGNSTKFTLVSTPGVRFHDEFTKLGMGIDEFRAAFRHSSLDGVLPYRQPNGTAIKPATAQSKPNPPFKQPLGIAPPITNSNDEPRPVCLLHSFGKCRYGKTCKQLHVDPQRSNPQQLTDLSSPPSPSPSGKAMMRMASPVDPSIVLANLPKSDNIPDGRVAVNSNNYRLDPYQPPVSPDTISRLKARVDKRRVCNNLHLLGMCEAGDRCEYDHSPLDDEFLPALQWLARSQPCPRRGACRIANCFTGHVCQNLECKQRGGKMFCRIPYLAHLEPMAVVSYVPGLQKQRKAASSSSESSTPPGARSALPA</sequence>
<keyword evidence="1" id="KW-0862">Zinc</keyword>
<dbReference type="Pfam" id="PF25542">
    <property type="entry name" value="zf-CCCH_12"/>
    <property type="match status" value="1"/>
</dbReference>
<evidence type="ECO:0000313" key="5">
    <source>
        <dbReference type="EMBL" id="KAK4132667.1"/>
    </source>
</evidence>
<organism evidence="5 6">
    <name type="scientific">Trichocladium antarcticum</name>
    <dbReference type="NCBI Taxonomy" id="1450529"/>
    <lineage>
        <taxon>Eukaryota</taxon>
        <taxon>Fungi</taxon>
        <taxon>Dikarya</taxon>
        <taxon>Ascomycota</taxon>
        <taxon>Pezizomycotina</taxon>
        <taxon>Sordariomycetes</taxon>
        <taxon>Sordariomycetidae</taxon>
        <taxon>Sordariales</taxon>
        <taxon>Chaetomiaceae</taxon>
        <taxon>Trichocladium</taxon>
    </lineage>
</organism>
<feature type="domain" description="C3H1-type" evidence="4">
    <location>
        <begin position="288"/>
        <end position="315"/>
    </location>
</feature>
<feature type="zinc finger region" description="C3H1-type" evidence="1">
    <location>
        <begin position="288"/>
        <end position="315"/>
    </location>
</feature>
<protein>
    <recommendedName>
        <fullName evidence="4">C3H1-type domain-containing protein</fullName>
    </recommendedName>
</protein>
<evidence type="ECO:0000256" key="1">
    <source>
        <dbReference type="PROSITE-ProRule" id="PRU00723"/>
    </source>
</evidence>
<feature type="coiled-coil region" evidence="2">
    <location>
        <begin position="37"/>
        <end position="64"/>
    </location>
</feature>
<evidence type="ECO:0000256" key="3">
    <source>
        <dbReference type="SAM" id="MobiDB-lite"/>
    </source>
</evidence>
<feature type="domain" description="C3H1-type" evidence="4">
    <location>
        <begin position="395"/>
        <end position="422"/>
    </location>
</feature>
<evidence type="ECO:0000313" key="6">
    <source>
        <dbReference type="Proteomes" id="UP001304895"/>
    </source>
</evidence>
<keyword evidence="6" id="KW-1185">Reference proteome</keyword>
<feature type="compositionally biased region" description="Polar residues" evidence="3">
    <location>
        <begin position="316"/>
        <end position="326"/>
    </location>
</feature>
<dbReference type="GO" id="GO:0008270">
    <property type="term" value="F:zinc ion binding"/>
    <property type="evidence" value="ECO:0007669"/>
    <property type="project" value="UniProtKB-KW"/>
</dbReference>
<feature type="region of interest" description="Disordered" evidence="3">
    <location>
        <begin position="315"/>
        <end position="341"/>
    </location>
</feature>
<dbReference type="AlphaFoldDB" id="A0AAN6ZBZ2"/>
<keyword evidence="2" id="KW-0175">Coiled coil</keyword>
<comment type="caution">
    <text evidence="5">The sequence shown here is derived from an EMBL/GenBank/DDBJ whole genome shotgun (WGS) entry which is preliminary data.</text>
</comment>
<feature type="region of interest" description="Disordered" evidence="3">
    <location>
        <begin position="494"/>
        <end position="515"/>
    </location>
</feature>
<dbReference type="Proteomes" id="UP001304895">
    <property type="component" value="Unassembled WGS sequence"/>
</dbReference>
<reference evidence="5" key="2">
    <citation type="submission" date="2023-05" db="EMBL/GenBank/DDBJ databases">
        <authorList>
            <consortium name="Lawrence Berkeley National Laboratory"/>
            <person name="Steindorff A."/>
            <person name="Hensen N."/>
            <person name="Bonometti L."/>
            <person name="Westerberg I."/>
            <person name="Brannstrom I.O."/>
            <person name="Guillou S."/>
            <person name="Cros-Aarteil S."/>
            <person name="Calhoun S."/>
            <person name="Haridas S."/>
            <person name="Kuo A."/>
            <person name="Mondo S."/>
            <person name="Pangilinan J."/>
            <person name="Riley R."/>
            <person name="Labutti K."/>
            <person name="Andreopoulos B."/>
            <person name="Lipzen A."/>
            <person name="Chen C."/>
            <person name="Yanf M."/>
            <person name="Daum C."/>
            <person name="Ng V."/>
            <person name="Clum A."/>
            <person name="Ohm R."/>
            <person name="Martin F."/>
            <person name="Silar P."/>
            <person name="Natvig D."/>
            <person name="Lalanne C."/>
            <person name="Gautier V."/>
            <person name="Ament-Velasquez S.L."/>
            <person name="Kruys A."/>
            <person name="Hutchinson M.I."/>
            <person name="Powell A.J."/>
            <person name="Barry K."/>
            <person name="Miller A.N."/>
            <person name="Grigoriev I.V."/>
            <person name="Debuchy R."/>
            <person name="Gladieux P."/>
            <person name="Thoren M.H."/>
            <person name="Johannesson H."/>
        </authorList>
    </citation>
    <scope>NUCLEOTIDE SEQUENCE</scope>
    <source>
        <strain evidence="5">CBS 123565</strain>
    </source>
</reference>
<dbReference type="SMART" id="SM00356">
    <property type="entry name" value="ZnF_C3H1"/>
    <property type="match status" value="2"/>
</dbReference>
<proteinExistence type="predicted"/>
<dbReference type="PANTHER" id="PTHR37543:SF1">
    <property type="entry name" value="CCCH ZINC FINGER DNA BINDING PROTEIN (AFU_ORTHOLOGUE AFUA_5G12760)"/>
    <property type="match status" value="1"/>
</dbReference>
<dbReference type="Pfam" id="PF25543">
    <property type="entry name" value="zf-CCCH_tandem"/>
    <property type="match status" value="1"/>
</dbReference>
<accession>A0AAN6ZBZ2</accession>
<feature type="zinc finger region" description="C3H1-type" evidence="1">
    <location>
        <begin position="395"/>
        <end position="422"/>
    </location>
</feature>
<gene>
    <name evidence="5" type="ORF">BT67DRAFT_75259</name>
</gene>